<evidence type="ECO:0000256" key="3">
    <source>
        <dbReference type="ARBA" id="ARBA00022833"/>
    </source>
</evidence>
<sequence length="320" mass="35732">MQNDLQDDLTDLMCPICHEEYKSPKFEPIHLRCGHDICRHCLQDIYTRQGATFPCPLCRCNHDETPPTNMSINYILLGNAERSRSSSLNSEYNNSPCHTGKYPVSFPVQIASRHGSLSFGSGTPSSSLSGSSPMSQISCSCSTGKYPVTLPVNIPSRHESLSMDFEKPSSISSGSIPMSAYPHSVSCYENLDNARDLYGTTSHPQIFPEHSYSSSPFSPRNSQGAYVNHLSTPEYKSKHIPSYILMDNVHGNDQERLKNITQSSTNDYPFQLETKKVASSNRQETTRNISENTKKDIPKKKTKTRSVVDKCVWALAHLLD</sequence>
<protein>
    <recommendedName>
        <fullName evidence="6">RING-type domain-containing protein</fullName>
    </recommendedName>
</protein>
<organism evidence="7 8">
    <name type="scientific">Meganyctiphanes norvegica</name>
    <name type="common">Northern krill</name>
    <name type="synonym">Thysanopoda norvegica</name>
    <dbReference type="NCBI Taxonomy" id="48144"/>
    <lineage>
        <taxon>Eukaryota</taxon>
        <taxon>Metazoa</taxon>
        <taxon>Ecdysozoa</taxon>
        <taxon>Arthropoda</taxon>
        <taxon>Crustacea</taxon>
        <taxon>Multicrustacea</taxon>
        <taxon>Malacostraca</taxon>
        <taxon>Eumalacostraca</taxon>
        <taxon>Eucarida</taxon>
        <taxon>Euphausiacea</taxon>
        <taxon>Euphausiidae</taxon>
        <taxon>Meganyctiphanes</taxon>
    </lineage>
</organism>
<evidence type="ECO:0000256" key="1">
    <source>
        <dbReference type="ARBA" id="ARBA00022723"/>
    </source>
</evidence>
<dbReference type="AlphaFoldDB" id="A0AAV2RPE4"/>
<proteinExistence type="predicted"/>
<feature type="compositionally biased region" description="Polar residues" evidence="5">
    <location>
        <begin position="277"/>
        <end position="291"/>
    </location>
</feature>
<accession>A0AAV2RPE4</accession>
<dbReference type="SMART" id="SM00184">
    <property type="entry name" value="RING"/>
    <property type="match status" value="1"/>
</dbReference>
<comment type="caution">
    <text evidence="7">The sequence shown here is derived from an EMBL/GenBank/DDBJ whole genome shotgun (WGS) entry which is preliminary data.</text>
</comment>
<feature type="non-terminal residue" evidence="7">
    <location>
        <position position="320"/>
    </location>
</feature>
<gene>
    <name evidence="7" type="ORF">MNOR_LOCUS27072</name>
</gene>
<dbReference type="Pfam" id="PF13445">
    <property type="entry name" value="zf-RING_UBOX"/>
    <property type="match status" value="1"/>
</dbReference>
<dbReference type="InterPro" id="IPR013083">
    <property type="entry name" value="Znf_RING/FYVE/PHD"/>
</dbReference>
<evidence type="ECO:0000256" key="4">
    <source>
        <dbReference type="PROSITE-ProRule" id="PRU00175"/>
    </source>
</evidence>
<dbReference type="EMBL" id="CAXKWB010027926">
    <property type="protein sequence ID" value="CAL4132831.1"/>
    <property type="molecule type" value="Genomic_DNA"/>
</dbReference>
<keyword evidence="1" id="KW-0479">Metal-binding</keyword>
<dbReference type="InterPro" id="IPR027370">
    <property type="entry name" value="Znf-RING_euk"/>
</dbReference>
<dbReference type="InterPro" id="IPR017907">
    <property type="entry name" value="Znf_RING_CS"/>
</dbReference>
<feature type="domain" description="RING-type" evidence="6">
    <location>
        <begin position="14"/>
        <end position="59"/>
    </location>
</feature>
<dbReference type="PROSITE" id="PS50089">
    <property type="entry name" value="ZF_RING_2"/>
    <property type="match status" value="1"/>
</dbReference>
<name>A0AAV2RPE4_MEGNR</name>
<feature type="region of interest" description="Disordered" evidence="5">
    <location>
        <begin position="277"/>
        <end position="301"/>
    </location>
</feature>
<dbReference type="GO" id="GO:0008270">
    <property type="term" value="F:zinc ion binding"/>
    <property type="evidence" value="ECO:0007669"/>
    <property type="project" value="UniProtKB-KW"/>
</dbReference>
<dbReference type="Gene3D" id="3.30.40.10">
    <property type="entry name" value="Zinc/RING finger domain, C3HC4 (zinc finger)"/>
    <property type="match status" value="1"/>
</dbReference>
<dbReference type="Proteomes" id="UP001497623">
    <property type="component" value="Unassembled WGS sequence"/>
</dbReference>
<keyword evidence="3" id="KW-0862">Zinc</keyword>
<evidence type="ECO:0000313" key="7">
    <source>
        <dbReference type="EMBL" id="CAL4132831.1"/>
    </source>
</evidence>
<evidence type="ECO:0000256" key="2">
    <source>
        <dbReference type="ARBA" id="ARBA00022771"/>
    </source>
</evidence>
<dbReference type="InterPro" id="IPR001841">
    <property type="entry name" value="Znf_RING"/>
</dbReference>
<dbReference type="PROSITE" id="PS00518">
    <property type="entry name" value="ZF_RING_1"/>
    <property type="match status" value="1"/>
</dbReference>
<dbReference type="SUPFAM" id="SSF57850">
    <property type="entry name" value="RING/U-box"/>
    <property type="match status" value="1"/>
</dbReference>
<keyword evidence="8" id="KW-1185">Reference proteome</keyword>
<evidence type="ECO:0000313" key="8">
    <source>
        <dbReference type="Proteomes" id="UP001497623"/>
    </source>
</evidence>
<reference evidence="7 8" key="1">
    <citation type="submission" date="2024-05" db="EMBL/GenBank/DDBJ databases">
        <authorList>
            <person name="Wallberg A."/>
        </authorList>
    </citation>
    <scope>NUCLEOTIDE SEQUENCE [LARGE SCALE GENOMIC DNA]</scope>
</reference>
<evidence type="ECO:0000259" key="6">
    <source>
        <dbReference type="PROSITE" id="PS50089"/>
    </source>
</evidence>
<evidence type="ECO:0000256" key="5">
    <source>
        <dbReference type="SAM" id="MobiDB-lite"/>
    </source>
</evidence>
<keyword evidence="2 4" id="KW-0863">Zinc-finger</keyword>